<evidence type="ECO:0000313" key="2">
    <source>
        <dbReference type="Proteomes" id="UP000006512"/>
    </source>
</evidence>
<gene>
    <name evidence="1" type="ORF">ABI_00900</name>
</gene>
<protein>
    <submittedName>
        <fullName evidence="1">Uncharacterized protein</fullName>
    </submittedName>
</protein>
<dbReference type="AlphaFoldDB" id="F4QG47"/>
<organism evidence="1 2">
    <name type="scientific">Asticcacaulis biprosthecium C19</name>
    <dbReference type="NCBI Taxonomy" id="715226"/>
    <lineage>
        <taxon>Bacteria</taxon>
        <taxon>Pseudomonadati</taxon>
        <taxon>Pseudomonadota</taxon>
        <taxon>Alphaproteobacteria</taxon>
        <taxon>Caulobacterales</taxon>
        <taxon>Caulobacteraceae</taxon>
        <taxon>Asticcacaulis</taxon>
    </lineage>
</organism>
<keyword evidence="2" id="KW-1185">Reference proteome</keyword>
<accession>F4QG47</accession>
<reference evidence="2" key="1">
    <citation type="submission" date="2011-03" db="EMBL/GenBank/DDBJ databases">
        <title>Draft genome sequence of Brevundimonas diminuta.</title>
        <authorList>
            <person name="Brown P.J.B."/>
            <person name="Buechlein A."/>
            <person name="Hemmerich C."/>
            <person name="Brun Y.V."/>
        </authorList>
    </citation>
    <scope>NUCLEOTIDE SEQUENCE [LARGE SCALE GENOMIC DNA]</scope>
    <source>
        <strain evidence="2">C19</strain>
    </source>
</reference>
<dbReference type="Proteomes" id="UP000006512">
    <property type="component" value="Unassembled WGS sequence"/>
</dbReference>
<evidence type="ECO:0000313" key="1">
    <source>
        <dbReference type="EMBL" id="EGF93858.1"/>
    </source>
</evidence>
<name>F4QG47_9CAUL</name>
<dbReference type="HOGENOM" id="CLU_2749031_0_0_5"/>
<proteinExistence type="predicted"/>
<sequence length="70" mass="7931">MVVIQSDAVGVVIAWRDMPLAHTGFAITVGRPSAIRKFKITRRHMSEIKCVRLYRRPATKKHGDHTQYGA</sequence>
<dbReference type="STRING" id="715226.ABI_00900"/>
<dbReference type="EMBL" id="GL883076">
    <property type="protein sequence ID" value="EGF93858.1"/>
    <property type="molecule type" value="Genomic_DNA"/>
</dbReference>